<accession>A0A1Y3B258</accession>
<dbReference type="EMBL" id="MUJZ01051686">
    <property type="protein sequence ID" value="OTF73415.1"/>
    <property type="molecule type" value="Genomic_DNA"/>
</dbReference>
<keyword evidence="3" id="KW-0677">Repeat</keyword>
<dbReference type="InterPro" id="IPR037588">
    <property type="entry name" value="MLST8"/>
</dbReference>
<keyword evidence="2 3" id="KW-0853">WD repeat</keyword>
<dbReference type="PANTHER" id="PTHR19842:SF0">
    <property type="entry name" value="TARGET OF RAPAMYCIN COMPLEX SUBUNIT LST8"/>
    <property type="match status" value="1"/>
</dbReference>
<reference evidence="5 6" key="1">
    <citation type="submission" date="2017-03" db="EMBL/GenBank/DDBJ databases">
        <title>Genome Survey of Euroglyphus maynei.</title>
        <authorList>
            <person name="Arlian L.G."/>
            <person name="Morgan M.S."/>
            <person name="Rider S.D."/>
        </authorList>
    </citation>
    <scope>NUCLEOTIDE SEQUENCE [LARGE SCALE GENOMIC DNA]</scope>
    <source>
        <strain evidence="5">Arlian Lab</strain>
        <tissue evidence="5">Whole body</tissue>
    </source>
</reference>
<dbReference type="AlphaFoldDB" id="A0A1Y3B258"/>
<dbReference type="Proteomes" id="UP000194236">
    <property type="component" value="Unassembled WGS sequence"/>
</dbReference>
<dbReference type="GO" id="GO:0031931">
    <property type="term" value="C:TORC1 complex"/>
    <property type="evidence" value="ECO:0007669"/>
    <property type="project" value="UniProtKB-UniRule"/>
</dbReference>
<comment type="similarity">
    <text evidence="1 3">Belongs to the WD repeat LST8 family.</text>
</comment>
<dbReference type="PROSITE" id="PS50294">
    <property type="entry name" value="WD_REPEATS_REGION"/>
    <property type="match status" value="1"/>
</dbReference>
<evidence type="ECO:0000313" key="5">
    <source>
        <dbReference type="EMBL" id="OTF73415.1"/>
    </source>
</evidence>
<feature type="non-terminal residue" evidence="5">
    <location>
        <position position="1"/>
    </location>
</feature>
<dbReference type="InterPro" id="IPR001680">
    <property type="entry name" value="WD40_rpt"/>
</dbReference>
<dbReference type="Pfam" id="PF00400">
    <property type="entry name" value="WD40"/>
    <property type="match status" value="1"/>
</dbReference>
<dbReference type="SMART" id="SM00320">
    <property type="entry name" value="WD40"/>
    <property type="match status" value="1"/>
</dbReference>
<protein>
    <recommendedName>
        <fullName evidence="3">Target of rapamycin complex subunit lst8</fullName>
        <shortName evidence="3">TORC subunit lst8</shortName>
    </recommendedName>
</protein>
<evidence type="ECO:0000256" key="3">
    <source>
        <dbReference type="RuleBase" id="RU369068"/>
    </source>
</evidence>
<keyword evidence="3" id="KW-0963">Cytoplasm</keyword>
<dbReference type="GO" id="GO:0032956">
    <property type="term" value="P:regulation of actin cytoskeleton organization"/>
    <property type="evidence" value="ECO:0007669"/>
    <property type="project" value="TreeGrafter"/>
</dbReference>
<evidence type="ECO:0000256" key="2">
    <source>
        <dbReference type="PROSITE-ProRule" id="PRU00221"/>
    </source>
</evidence>
<feature type="compositionally biased region" description="Low complexity" evidence="4">
    <location>
        <begin position="1"/>
        <end position="13"/>
    </location>
</feature>
<comment type="subunit">
    <text evidence="3">Part of TORC1 complex. Part of the TORC2 complex.</text>
</comment>
<name>A0A1Y3B258_EURMA</name>
<dbReference type="Gene3D" id="2.130.10.10">
    <property type="entry name" value="YVTN repeat-like/Quinoprotein amine dehydrogenase"/>
    <property type="match status" value="1"/>
</dbReference>
<dbReference type="PROSITE" id="PS50082">
    <property type="entry name" value="WD_REPEATS_2"/>
    <property type="match status" value="1"/>
</dbReference>
<evidence type="ECO:0000256" key="1">
    <source>
        <dbReference type="ARBA" id="ARBA00009890"/>
    </source>
</evidence>
<dbReference type="InterPro" id="IPR036322">
    <property type="entry name" value="WD40_repeat_dom_sf"/>
</dbReference>
<gene>
    <name evidence="5" type="ORF">BLA29_012366</name>
</gene>
<proteinExistence type="inferred from homology"/>
<dbReference type="SUPFAM" id="SSF50978">
    <property type="entry name" value="WD40 repeat-like"/>
    <property type="match status" value="1"/>
</dbReference>
<dbReference type="GO" id="GO:0031932">
    <property type="term" value="C:TORC2 complex"/>
    <property type="evidence" value="ECO:0007669"/>
    <property type="project" value="UniProtKB-UniRule"/>
</dbReference>
<dbReference type="GO" id="GO:0031929">
    <property type="term" value="P:TOR signaling"/>
    <property type="evidence" value="ECO:0007669"/>
    <property type="project" value="UniProtKB-UniRule"/>
</dbReference>
<sequence length="113" mass="13221">NNNNNHNNNFNDNDGQYENIDGESDDNNERAMKKKQKNEWSLTEQITPFQMLKRSNQKWVWDLAFSADSQYVFTASSDHYVRLWSVYSGQMTREYSGHQKAVTALAFADVFVE</sequence>
<dbReference type="InterPro" id="IPR015943">
    <property type="entry name" value="WD40/YVTN_repeat-like_dom_sf"/>
</dbReference>
<comment type="caution">
    <text evidence="5">The sequence shown here is derived from an EMBL/GenBank/DDBJ whole genome shotgun (WGS) entry which is preliminary data.</text>
</comment>
<evidence type="ECO:0000256" key="4">
    <source>
        <dbReference type="SAM" id="MobiDB-lite"/>
    </source>
</evidence>
<dbReference type="OrthoDB" id="400at2759"/>
<comment type="subcellular location">
    <subcellularLocation>
        <location evidence="3">Cytoplasm</location>
    </subcellularLocation>
</comment>
<feature type="repeat" description="WD" evidence="2">
    <location>
        <begin position="53"/>
        <end position="94"/>
    </location>
</feature>
<dbReference type="GO" id="GO:0005737">
    <property type="term" value="C:cytoplasm"/>
    <property type="evidence" value="ECO:0007669"/>
    <property type="project" value="UniProtKB-SubCell"/>
</dbReference>
<evidence type="ECO:0000313" key="6">
    <source>
        <dbReference type="Proteomes" id="UP000194236"/>
    </source>
</evidence>
<dbReference type="PANTHER" id="PTHR19842">
    <property type="entry name" value="G BETA-LIKE PROTEIN GBL"/>
    <property type="match status" value="1"/>
</dbReference>
<comment type="function">
    <text evidence="3">Subunit of TORC1 and TORC2, which regulate cell growth and survival in response to nutrient and hormonal signals.</text>
</comment>
<keyword evidence="6" id="KW-1185">Reference proteome</keyword>
<feature type="region of interest" description="Disordered" evidence="4">
    <location>
        <begin position="1"/>
        <end position="39"/>
    </location>
</feature>
<organism evidence="5 6">
    <name type="scientific">Euroglyphus maynei</name>
    <name type="common">Mayne's house dust mite</name>
    <dbReference type="NCBI Taxonomy" id="6958"/>
    <lineage>
        <taxon>Eukaryota</taxon>
        <taxon>Metazoa</taxon>
        <taxon>Ecdysozoa</taxon>
        <taxon>Arthropoda</taxon>
        <taxon>Chelicerata</taxon>
        <taxon>Arachnida</taxon>
        <taxon>Acari</taxon>
        <taxon>Acariformes</taxon>
        <taxon>Sarcoptiformes</taxon>
        <taxon>Astigmata</taxon>
        <taxon>Psoroptidia</taxon>
        <taxon>Analgoidea</taxon>
        <taxon>Pyroglyphidae</taxon>
        <taxon>Pyroglyphinae</taxon>
        <taxon>Euroglyphus</taxon>
    </lineage>
</organism>